<dbReference type="GO" id="GO:0051301">
    <property type="term" value="P:cell division"/>
    <property type="evidence" value="ECO:0007669"/>
    <property type="project" value="UniProtKB-KW"/>
</dbReference>
<reference evidence="12 13" key="1">
    <citation type="journal article" date="2010" name="Stand. Genomic Sci.">
        <title>Complete genome sequence of Desulfarculus baarsii type strain (2st14).</title>
        <authorList>
            <person name="Sun H."/>
            <person name="Spring S."/>
            <person name="Lapidus A."/>
            <person name="Davenport K."/>
            <person name="Del Rio T.G."/>
            <person name="Tice H."/>
            <person name="Nolan M."/>
            <person name="Copeland A."/>
            <person name="Cheng J.F."/>
            <person name="Lucas S."/>
            <person name="Tapia R."/>
            <person name="Goodwin L."/>
            <person name="Pitluck S."/>
            <person name="Ivanova N."/>
            <person name="Pagani I."/>
            <person name="Mavromatis K."/>
            <person name="Ovchinnikova G."/>
            <person name="Pati A."/>
            <person name="Chen A."/>
            <person name="Palaniappan K."/>
            <person name="Hauser L."/>
            <person name="Chang Y.J."/>
            <person name="Jeffries C.D."/>
            <person name="Detter J.C."/>
            <person name="Han C."/>
            <person name="Rohde M."/>
            <person name="Brambilla E."/>
            <person name="Goker M."/>
            <person name="Woyke T."/>
            <person name="Bristow J."/>
            <person name="Eisen J.A."/>
            <person name="Markowitz V."/>
            <person name="Hugenholtz P."/>
            <person name="Kyrpides N.C."/>
            <person name="Klenk H.P."/>
            <person name="Land M."/>
        </authorList>
    </citation>
    <scope>NUCLEOTIDE SEQUENCE [LARGE SCALE GENOMIC DNA]</scope>
    <source>
        <strain evidence="13">ATCC 33931 / DSM 2075 / LMG 7858 / VKM B-1802 / 2st14</strain>
    </source>
</reference>
<dbReference type="Pfam" id="PF08245">
    <property type="entry name" value="Mur_ligase_M"/>
    <property type="match status" value="1"/>
</dbReference>
<evidence type="ECO:0000256" key="4">
    <source>
        <dbReference type="ARBA" id="ARBA00022840"/>
    </source>
</evidence>
<dbReference type="GO" id="GO:0016881">
    <property type="term" value="F:acid-amino acid ligase activity"/>
    <property type="evidence" value="ECO:0007669"/>
    <property type="project" value="InterPro"/>
</dbReference>
<keyword evidence="3" id="KW-0547">Nucleotide-binding</keyword>
<dbReference type="InterPro" id="IPR013221">
    <property type="entry name" value="Mur_ligase_cen"/>
</dbReference>
<name>E1QF06_DESB2</name>
<gene>
    <name evidence="12" type="ordered locus">Deba_0770</name>
</gene>
<dbReference type="EMBL" id="CP002085">
    <property type="protein sequence ID" value="ADK84142.1"/>
    <property type="molecule type" value="Genomic_DNA"/>
</dbReference>
<evidence type="ECO:0000313" key="13">
    <source>
        <dbReference type="Proteomes" id="UP000009047"/>
    </source>
</evidence>
<dbReference type="SUPFAM" id="SSF51984">
    <property type="entry name" value="MurCD N-terminal domain"/>
    <property type="match status" value="1"/>
</dbReference>
<evidence type="ECO:0000256" key="6">
    <source>
        <dbReference type="ARBA" id="ARBA00022984"/>
    </source>
</evidence>
<organism evidence="12 13">
    <name type="scientific">Desulfarculus baarsii (strain ATCC 33931 / DSM 2075 / LMG 7858 / VKM B-1802 / 2st14)</name>
    <dbReference type="NCBI Taxonomy" id="644282"/>
    <lineage>
        <taxon>Bacteria</taxon>
        <taxon>Pseudomonadati</taxon>
        <taxon>Thermodesulfobacteriota</taxon>
        <taxon>Desulfarculia</taxon>
        <taxon>Desulfarculales</taxon>
        <taxon>Desulfarculaceae</taxon>
        <taxon>Desulfarculus</taxon>
    </lineage>
</organism>
<evidence type="ECO:0000259" key="11">
    <source>
        <dbReference type="Pfam" id="PF08245"/>
    </source>
</evidence>
<keyword evidence="6" id="KW-0573">Peptidoglycan synthesis</keyword>
<dbReference type="Gene3D" id="3.40.1190.10">
    <property type="entry name" value="Mur-like, catalytic domain"/>
    <property type="match status" value="1"/>
</dbReference>
<dbReference type="Proteomes" id="UP000009047">
    <property type="component" value="Chromosome"/>
</dbReference>
<dbReference type="Gene3D" id="3.90.190.20">
    <property type="entry name" value="Mur ligase, C-terminal domain"/>
    <property type="match status" value="1"/>
</dbReference>
<dbReference type="SUPFAM" id="SSF53244">
    <property type="entry name" value="MurD-like peptide ligases, peptide-binding domain"/>
    <property type="match status" value="1"/>
</dbReference>
<evidence type="ECO:0000256" key="3">
    <source>
        <dbReference type="ARBA" id="ARBA00022741"/>
    </source>
</evidence>
<dbReference type="InterPro" id="IPR050061">
    <property type="entry name" value="MurCDEF_pg_biosynth"/>
</dbReference>
<evidence type="ECO:0000256" key="5">
    <source>
        <dbReference type="ARBA" id="ARBA00022960"/>
    </source>
</evidence>
<dbReference type="RefSeq" id="WP_013257597.1">
    <property type="nucleotide sequence ID" value="NC_014365.1"/>
</dbReference>
<dbReference type="InterPro" id="IPR036565">
    <property type="entry name" value="Mur-like_cat_sf"/>
</dbReference>
<dbReference type="Pfam" id="PF01225">
    <property type="entry name" value="Mur_ligase"/>
    <property type="match status" value="1"/>
</dbReference>
<keyword evidence="7" id="KW-0131">Cell cycle</keyword>
<dbReference type="GO" id="GO:0008360">
    <property type="term" value="P:regulation of cell shape"/>
    <property type="evidence" value="ECO:0007669"/>
    <property type="project" value="UniProtKB-KW"/>
</dbReference>
<dbReference type="InterPro" id="IPR000713">
    <property type="entry name" value="Mur_ligase_N"/>
</dbReference>
<proteinExistence type="predicted"/>
<keyword evidence="5" id="KW-0133">Cell shape</keyword>
<dbReference type="Gene3D" id="3.40.50.720">
    <property type="entry name" value="NAD(P)-binding Rossmann-like Domain"/>
    <property type="match status" value="1"/>
</dbReference>
<feature type="domain" description="Mur ligase N-terminal catalytic" evidence="9">
    <location>
        <begin position="17"/>
        <end position="113"/>
    </location>
</feature>
<dbReference type="Pfam" id="PF02875">
    <property type="entry name" value="Mur_ligase_C"/>
    <property type="match status" value="1"/>
</dbReference>
<dbReference type="HOGENOM" id="CLU_028104_0_2_7"/>
<protein>
    <submittedName>
        <fullName evidence="12">Mur ligase middle domain protein</fullName>
    </submittedName>
</protein>
<dbReference type="SUPFAM" id="SSF53623">
    <property type="entry name" value="MurD-like peptide ligases, catalytic domain"/>
    <property type="match status" value="1"/>
</dbReference>
<keyword evidence="8" id="KW-0961">Cell wall biogenesis/degradation</keyword>
<accession>E1QF06</accession>
<evidence type="ECO:0000313" key="12">
    <source>
        <dbReference type="EMBL" id="ADK84142.1"/>
    </source>
</evidence>
<evidence type="ECO:0000256" key="7">
    <source>
        <dbReference type="ARBA" id="ARBA00023306"/>
    </source>
</evidence>
<dbReference type="STRING" id="644282.Deba_0770"/>
<sequence>MTLDPTLNCLPQRLRSVHLMGVGGVAMGALAGALADRGLDVRGSDGPLYPPMSTFLAAKGVPVAQGYDPANLDPPPDLVVVGNVIRRDNPEAMELARRGLCYLSLPQALAELFIADKTAIVIAGTHGKTTTTALTASGLLHAGAAPGFLVGGVMIEGGRNFADGRGAHFVVEGDEYDTAFFDKRPKFVHYRPKIGVLTSVEFDHADIYADLDAVRVAFDQFAALIPPEGVLIAWGDDPEVLARAQKARCPVQTYGQGPQCLWRLLAARPSPQGGALIELQPPGGPAVEFYSPLAGRHNALNACAAVAAMTAGGVALAEACRVQGLFQGVRRRQEVRDRAGGVTVVDDFAHHPTAVRETIAAVADFGLPGWRPGDGRLIAVFEPRTNTSKTNHFQAEYATAFDRADLVLLREPPGAEAIEASRRFSSTRLAQDLAERGLQARALANGDGLLAELLAELRPGDLCLIMSNGAFEGLHARLLAALA</sequence>
<dbReference type="GO" id="GO:0071555">
    <property type="term" value="P:cell wall organization"/>
    <property type="evidence" value="ECO:0007669"/>
    <property type="project" value="UniProtKB-KW"/>
</dbReference>
<dbReference type="PANTHER" id="PTHR43445">
    <property type="entry name" value="UDP-N-ACETYLMURAMATE--L-ALANINE LIGASE-RELATED"/>
    <property type="match status" value="1"/>
</dbReference>
<keyword evidence="4" id="KW-0067">ATP-binding</keyword>
<feature type="domain" description="Mur ligase central" evidence="11">
    <location>
        <begin position="122"/>
        <end position="308"/>
    </location>
</feature>
<dbReference type="AlphaFoldDB" id="E1QF06"/>
<dbReference type="GO" id="GO:0009252">
    <property type="term" value="P:peptidoglycan biosynthetic process"/>
    <property type="evidence" value="ECO:0007669"/>
    <property type="project" value="UniProtKB-KW"/>
</dbReference>
<keyword evidence="2" id="KW-0132">Cell division</keyword>
<dbReference type="eggNOG" id="COG0773">
    <property type="taxonomic scope" value="Bacteria"/>
</dbReference>
<keyword evidence="1 12" id="KW-0436">Ligase</keyword>
<evidence type="ECO:0000256" key="1">
    <source>
        <dbReference type="ARBA" id="ARBA00022598"/>
    </source>
</evidence>
<feature type="domain" description="Mur ligase C-terminal" evidence="10">
    <location>
        <begin position="331"/>
        <end position="469"/>
    </location>
</feature>
<keyword evidence="13" id="KW-1185">Reference proteome</keyword>
<evidence type="ECO:0000259" key="10">
    <source>
        <dbReference type="Pfam" id="PF02875"/>
    </source>
</evidence>
<dbReference type="GO" id="GO:0005524">
    <property type="term" value="F:ATP binding"/>
    <property type="evidence" value="ECO:0007669"/>
    <property type="project" value="UniProtKB-KW"/>
</dbReference>
<dbReference type="KEGG" id="dbr:Deba_0770"/>
<evidence type="ECO:0000259" key="9">
    <source>
        <dbReference type="Pfam" id="PF01225"/>
    </source>
</evidence>
<dbReference type="PANTHER" id="PTHR43445:SF5">
    <property type="entry name" value="UDP-N-ACETYLMURAMATE--L-ALANYL-GAMMA-D-GLUTAMYL-MESO-2,6-DIAMINOHEPTANDIOATE LIGASE"/>
    <property type="match status" value="1"/>
</dbReference>
<dbReference type="InterPro" id="IPR004101">
    <property type="entry name" value="Mur_ligase_C"/>
</dbReference>
<evidence type="ECO:0000256" key="2">
    <source>
        <dbReference type="ARBA" id="ARBA00022618"/>
    </source>
</evidence>
<dbReference type="InterPro" id="IPR036615">
    <property type="entry name" value="Mur_ligase_C_dom_sf"/>
</dbReference>
<evidence type="ECO:0000256" key="8">
    <source>
        <dbReference type="ARBA" id="ARBA00023316"/>
    </source>
</evidence>